<evidence type="ECO:0000256" key="1">
    <source>
        <dbReference type="SAM" id="Phobius"/>
    </source>
</evidence>
<evidence type="ECO:0008006" key="3">
    <source>
        <dbReference type="Google" id="ProtNLM"/>
    </source>
</evidence>
<keyword evidence="1" id="KW-0472">Membrane</keyword>
<gene>
    <name evidence="2" type="ORF">LCPAC201_01430</name>
</gene>
<keyword evidence="1" id="KW-1133">Transmembrane helix</keyword>
<keyword evidence="1" id="KW-0812">Transmembrane</keyword>
<protein>
    <recommendedName>
        <fullName evidence="3">Transmembrane protein</fullName>
    </recommendedName>
</protein>
<sequence>MADNNNSLVWWGVVFFAIIIIIGIIIFVLVDQFDRSTQPSQLQQTVGGTCQTDKNCLPGLSCLKSVCTTPASSGNLDDNCQSDSDCLSSLTCQNSVCKAKIGTTCNILSDCITGSTACTKTTKICSNQPLPGTGRSCSNLQCQSGLTCQNNICRAQLGGLCQDNNGCLVESGGCLNGACIGLGGLLNDICRSPDQPCSENLACDLSSGNICKHVDGVNCVQDGDCKTGSSCRTDRYGNIRNKVCLPNTSLFNSCNSNQECGSGLCGDSGLMSDINGQLQSVHRFPNTLIDVIQEGDNILMLLGDGNVMREVHSSDRSRRLEMIKNDRKLEKFASLGSNNMMLCGLSRGRLYQLDLETSSRNSWKWKLADWAPSGITHISHSYDGNYLWIQFSVKFLPPTLQVSNNIPIRDAPPSVRGGLISVNIPGLETISSGEQPTQYGHLYRFIGTEEFPALIKRSLLSKGITRTYGRNDVCYLEINQINHQATRYPKGDLITDCHLGLLMPDGRVYKIGTKNSTEIRDIRLIKGIPYLITHRQCVPMGNFDSYSAPAIIPVSGRFGLSTQWVT</sequence>
<name>A0A481Z614_9VIRU</name>
<organism evidence="2">
    <name type="scientific">Pithovirus LCPAC201</name>
    <dbReference type="NCBI Taxonomy" id="2506591"/>
    <lineage>
        <taxon>Viruses</taxon>
        <taxon>Pithoviruses</taxon>
    </lineage>
</organism>
<feature type="transmembrane region" description="Helical" evidence="1">
    <location>
        <begin position="7"/>
        <end position="30"/>
    </location>
</feature>
<evidence type="ECO:0000313" key="2">
    <source>
        <dbReference type="EMBL" id="QBK90842.1"/>
    </source>
</evidence>
<proteinExistence type="predicted"/>
<reference evidence="2" key="1">
    <citation type="journal article" date="2019" name="MBio">
        <title>Virus Genomes from Deep Sea Sediments Expand the Ocean Megavirome and Support Independent Origins of Viral Gigantism.</title>
        <authorList>
            <person name="Backstrom D."/>
            <person name="Yutin N."/>
            <person name="Jorgensen S.L."/>
            <person name="Dharamshi J."/>
            <person name="Homa F."/>
            <person name="Zaremba-Niedwiedzka K."/>
            <person name="Spang A."/>
            <person name="Wolf Y.I."/>
            <person name="Koonin E.V."/>
            <person name="Ettema T.J."/>
        </authorList>
    </citation>
    <scope>NUCLEOTIDE SEQUENCE</scope>
</reference>
<accession>A0A481Z614</accession>
<dbReference type="EMBL" id="MK500500">
    <property type="protein sequence ID" value="QBK90842.1"/>
    <property type="molecule type" value="Genomic_DNA"/>
</dbReference>